<evidence type="ECO:0000256" key="8">
    <source>
        <dbReference type="ARBA" id="ARBA00022847"/>
    </source>
</evidence>
<evidence type="ECO:0000256" key="15">
    <source>
        <dbReference type="ARBA" id="ARBA00050101"/>
    </source>
</evidence>
<dbReference type="GO" id="GO:0016323">
    <property type="term" value="C:basolateral plasma membrane"/>
    <property type="evidence" value="ECO:0007669"/>
    <property type="project" value="UniProtKB-SubCell"/>
</dbReference>
<comment type="catalytic activity">
    <reaction evidence="15">
        <text>2 nitrate(out) + H(+)(out) = 2 nitrate(in) + H(+)(in)</text>
        <dbReference type="Rhea" id="RHEA:71539"/>
        <dbReference type="ChEBI" id="CHEBI:15378"/>
        <dbReference type="ChEBI" id="CHEBI:17632"/>
    </reaction>
    <physiologicalReaction direction="left-to-right" evidence="15">
        <dbReference type="Rhea" id="RHEA:71540"/>
    </physiologicalReaction>
</comment>
<dbReference type="InterPro" id="IPR036259">
    <property type="entry name" value="MFS_trans_sf"/>
</dbReference>
<dbReference type="InterPro" id="IPR020846">
    <property type="entry name" value="MFS_dom"/>
</dbReference>
<evidence type="ECO:0000256" key="20">
    <source>
        <dbReference type="ARBA" id="ARBA00051612"/>
    </source>
</evidence>
<organism evidence="28 29">
    <name type="scientific">Drosophila yakuba</name>
    <name type="common">Fruit fly</name>
    <dbReference type="NCBI Taxonomy" id="7245"/>
    <lineage>
        <taxon>Eukaryota</taxon>
        <taxon>Metazoa</taxon>
        <taxon>Ecdysozoa</taxon>
        <taxon>Arthropoda</taxon>
        <taxon>Hexapoda</taxon>
        <taxon>Insecta</taxon>
        <taxon>Pterygota</taxon>
        <taxon>Neoptera</taxon>
        <taxon>Endopterygota</taxon>
        <taxon>Diptera</taxon>
        <taxon>Brachycera</taxon>
        <taxon>Muscomorpha</taxon>
        <taxon>Ephydroidea</taxon>
        <taxon>Drosophilidae</taxon>
        <taxon>Drosophila</taxon>
        <taxon>Sophophora</taxon>
    </lineage>
</organism>
<comment type="function">
    <text evidence="21">Receptor for CM101, a polysaccharide produced by group B Streptococcus with antipathoangiogenic properties.</text>
</comment>
<dbReference type="GO" id="GO:0006820">
    <property type="term" value="P:monoatomic anion transport"/>
    <property type="evidence" value="ECO:0007669"/>
    <property type="project" value="TreeGrafter"/>
</dbReference>
<dbReference type="InterPro" id="IPR050382">
    <property type="entry name" value="MFS_Na/Anion_cotransporter"/>
</dbReference>
<dbReference type="AlphaFoldDB" id="B4PP96"/>
<feature type="transmembrane region" description="Helical" evidence="26">
    <location>
        <begin position="270"/>
        <end position="289"/>
    </location>
</feature>
<protein>
    <recommendedName>
        <fullName evidence="22">Sialin</fullName>
    </recommendedName>
    <alternativeName>
        <fullName evidence="25">H(+)/nitrate cotransporter</fullName>
    </alternativeName>
    <alternativeName>
        <fullName evidence="23">H(+)/sialic acid cotransporter</fullName>
    </alternativeName>
    <alternativeName>
        <fullName evidence="24">Vesicular excitatory amino acid transporter</fullName>
    </alternativeName>
</protein>
<dbReference type="InterPro" id="IPR011701">
    <property type="entry name" value="MFS"/>
</dbReference>
<dbReference type="HOGENOM" id="CLU_001265_5_0_1"/>
<feature type="transmembrane region" description="Helical" evidence="26">
    <location>
        <begin position="465"/>
        <end position="487"/>
    </location>
</feature>
<reference evidence="28 29" key="2">
    <citation type="journal article" date="2007" name="PLoS Biol.">
        <title>Principles of genome evolution in the Drosophila melanogaster species group.</title>
        <authorList>
            <person name="Ranz J.M."/>
            <person name="Maurin D."/>
            <person name="Chan Y.S."/>
            <person name="von Grotthuss M."/>
            <person name="Hillier L.W."/>
            <person name="Roote J."/>
            <person name="Ashburner M."/>
            <person name="Bergman C.M."/>
        </authorList>
    </citation>
    <scope>NUCLEOTIDE SEQUENCE [LARGE SCALE GENOMIC DNA]</scope>
    <source>
        <strain evidence="29">Tai18E2 / Tucson 14021-0261.01</strain>
    </source>
</reference>
<dbReference type="OrthoDB" id="2985014at2759"/>
<evidence type="ECO:0000256" key="2">
    <source>
        <dbReference type="ARBA" id="ARBA00004554"/>
    </source>
</evidence>
<evidence type="ECO:0000256" key="19">
    <source>
        <dbReference type="ARBA" id="ARBA00051447"/>
    </source>
</evidence>
<keyword evidence="14" id="KW-0968">Cytoplasmic vesicle</keyword>
<evidence type="ECO:0000256" key="24">
    <source>
        <dbReference type="ARBA" id="ARBA00081195"/>
    </source>
</evidence>
<evidence type="ECO:0000256" key="3">
    <source>
        <dbReference type="ARBA" id="ARBA00004638"/>
    </source>
</evidence>
<dbReference type="GO" id="GO:0005313">
    <property type="term" value="F:L-glutamate transmembrane transporter activity"/>
    <property type="evidence" value="ECO:0007669"/>
    <property type="project" value="EnsemblMetazoa"/>
</dbReference>
<evidence type="ECO:0000256" key="14">
    <source>
        <dbReference type="ARBA" id="ARBA00023329"/>
    </source>
</evidence>
<evidence type="ECO:0000256" key="22">
    <source>
        <dbReference type="ARBA" id="ARBA00069713"/>
    </source>
</evidence>
<feature type="transmembrane region" description="Helical" evidence="26">
    <location>
        <begin position="179"/>
        <end position="199"/>
    </location>
</feature>
<comment type="catalytic activity">
    <reaction evidence="17">
        <text>N-acetylneuraminate(in) + H(+)(in) = N-acetylneuraminate(out) + H(+)(out)</text>
        <dbReference type="Rhea" id="RHEA:28987"/>
        <dbReference type="ChEBI" id="CHEBI:15378"/>
        <dbReference type="ChEBI" id="CHEBI:35418"/>
    </reaction>
    <physiologicalReaction direction="right-to-left" evidence="17">
        <dbReference type="Rhea" id="RHEA:28989"/>
    </physiologicalReaction>
</comment>
<evidence type="ECO:0000256" key="23">
    <source>
        <dbReference type="ARBA" id="ARBA00080244"/>
    </source>
</evidence>
<feature type="domain" description="Major facilitator superfamily (MFS) profile" evidence="27">
    <location>
        <begin position="98"/>
        <end position="523"/>
    </location>
</feature>
<proteinExistence type="predicted"/>
<evidence type="ECO:0000256" key="6">
    <source>
        <dbReference type="ARBA" id="ARBA00022475"/>
    </source>
</evidence>
<feature type="transmembrane region" description="Helical" evidence="26">
    <location>
        <begin position="434"/>
        <end position="453"/>
    </location>
</feature>
<evidence type="ECO:0000256" key="7">
    <source>
        <dbReference type="ARBA" id="ARBA00022692"/>
    </source>
</evidence>
<dbReference type="SUPFAM" id="SSF103473">
    <property type="entry name" value="MFS general substrate transporter"/>
    <property type="match status" value="1"/>
</dbReference>
<evidence type="ECO:0000256" key="17">
    <source>
        <dbReference type="ARBA" id="ARBA00050625"/>
    </source>
</evidence>
<dbReference type="PROSITE" id="PS50850">
    <property type="entry name" value="MFS"/>
    <property type="match status" value="1"/>
</dbReference>
<name>B4PP96_DROYA</name>
<dbReference type="Pfam" id="PF07690">
    <property type="entry name" value="MFS_1"/>
    <property type="match status" value="1"/>
</dbReference>
<keyword evidence="9 26" id="KW-1133">Transmembrane helix</keyword>
<feature type="transmembrane region" description="Helical" evidence="26">
    <location>
        <begin position="97"/>
        <end position="124"/>
    </location>
</feature>
<dbReference type="GO" id="GO:0005765">
    <property type="term" value="C:lysosomal membrane"/>
    <property type="evidence" value="ECO:0007669"/>
    <property type="project" value="UniProtKB-SubCell"/>
</dbReference>
<evidence type="ECO:0000256" key="16">
    <source>
        <dbReference type="ARBA" id="ARBA00050554"/>
    </source>
</evidence>
<comment type="catalytic activity">
    <reaction evidence="20">
        <text>D-glucuronate(out) + H(+)(out) = D-glucuronate(in) + H(+)(in)</text>
        <dbReference type="Rhea" id="RHEA:72591"/>
        <dbReference type="ChEBI" id="CHEBI:15378"/>
        <dbReference type="ChEBI" id="CHEBI:58720"/>
    </reaction>
    <physiologicalReaction direction="left-to-right" evidence="20">
        <dbReference type="Rhea" id="RHEA:72592"/>
    </physiologicalReaction>
</comment>
<reference evidence="28 29" key="1">
    <citation type="journal article" date="2007" name="Nature">
        <title>Evolution of genes and genomes on the Drosophila phylogeny.</title>
        <authorList>
            <consortium name="Drosophila 12 Genomes Consortium"/>
            <person name="Clark A.G."/>
            <person name="Eisen M.B."/>
            <person name="Smith D.R."/>
            <person name="Bergman C.M."/>
            <person name="Oliver B."/>
            <person name="Markow T.A."/>
            <person name="Kaufman T.C."/>
            <person name="Kellis M."/>
            <person name="Gelbart W."/>
            <person name="Iyer V.N."/>
            <person name="Pollard D.A."/>
            <person name="Sackton T.B."/>
            <person name="Larracuente A.M."/>
            <person name="Singh N.D."/>
            <person name="Abad J.P."/>
            <person name="Abt D.N."/>
            <person name="Adryan B."/>
            <person name="Aguade M."/>
            <person name="Akashi H."/>
            <person name="Anderson W.W."/>
            <person name="Aquadro C.F."/>
            <person name="Ardell D.H."/>
            <person name="Arguello R."/>
            <person name="Artieri C.G."/>
            <person name="Barbash D.A."/>
            <person name="Barker D."/>
            <person name="Barsanti P."/>
            <person name="Batterham P."/>
            <person name="Batzoglou S."/>
            <person name="Begun D."/>
            <person name="Bhutkar A."/>
            <person name="Blanco E."/>
            <person name="Bosak S.A."/>
            <person name="Bradley R.K."/>
            <person name="Brand A.D."/>
            <person name="Brent M.R."/>
            <person name="Brooks A.N."/>
            <person name="Brown R.H."/>
            <person name="Butlin R.K."/>
            <person name="Caggese C."/>
            <person name="Calvi B.R."/>
            <person name="Bernardo de Carvalho A."/>
            <person name="Caspi A."/>
            <person name="Castrezana S."/>
            <person name="Celniker S.E."/>
            <person name="Chang J.L."/>
            <person name="Chapple C."/>
            <person name="Chatterji S."/>
            <person name="Chinwalla A."/>
            <person name="Civetta A."/>
            <person name="Clifton S.W."/>
            <person name="Comeron J.M."/>
            <person name="Costello J.C."/>
            <person name="Coyne J.A."/>
            <person name="Daub J."/>
            <person name="David R.G."/>
            <person name="Delcher A.L."/>
            <person name="Delehaunty K."/>
            <person name="Do C.B."/>
            <person name="Ebling H."/>
            <person name="Edwards K."/>
            <person name="Eickbush T."/>
            <person name="Evans J.D."/>
            <person name="Filipski A."/>
            <person name="Findeiss S."/>
            <person name="Freyhult E."/>
            <person name="Fulton L."/>
            <person name="Fulton R."/>
            <person name="Garcia A.C."/>
            <person name="Gardiner A."/>
            <person name="Garfield D.A."/>
            <person name="Garvin B.E."/>
            <person name="Gibson G."/>
            <person name="Gilbert D."/>
            <person name="Gnerre S."/>
            <person name="Godfrey J."/>
            <person name="Good R."/>
            <person name="Gotea V."/>
            <person name="Gravely B."/>
            <person name="Greenberg A.J."/>
            <person name="Griffiths-Jones S."/>
            <person name="Gross S."/>
            <person name="Guigo R."/>
            <person name="Gustafson E.A."/>
            <person name="Haerty W."/>
            <person name="Hahn M.W."/>
            <person name="Halligan D.L."/>
            <person name="Halpern A.L."/>
            <person name="Halter G.M."/>
            <person name="Han M.V."/>
            <person name="Heger A."/>
            <person name="Hillier L."/>
            <person name="Hinrichs A.S."/>
            <person name="Holmes I."/>
            <person name="Hoskins R.A."/>
            <person name="Hubisz M.J."/>
            <person name="Hultmark D."/>
            <person name="Huntley M.A."/>
            <person name="Jaffe D.B."/>
            <person name="Jagadeeshan S."/>
            <person name="Jeck W.R."/>
            <person name="Johnson J."/>
            <person name="Jones C.D."/>
            <person name="Jordan W.C."/>
            <person name="Karpen G.H."/>
            <person name="Kataoka E."/>
            <person name="Keightley P.D."/>
            <person name="Kheradpour P."/>
            <person name="Kirkness E.F."/>
            <person name="Koerich L.B."/>
            <person name="Kristiansen K."/>
            <person name="Kudrna D."/>
            <person name="Kulathinal R.J."/>
            <person name="Kumar S."/>
            <person name="Kwok R."/>
            <person name="Lander E."/>
            <person name="Langley C.H."/>
            <person name="Lapoint R."/>
            <person name="Lazzaro B.P."/>
            <person name="Lee S.J."/>
            <person name="Levesque L."/>
            <person name="Li R."/>
            <person name="Lin C.F."/>
            <person name="Lin M.F."/>
            <person name="Lindblad-Toh K."/>
            <person name="Llopart A."/>
            <person name="Long M."/>
            <person name="Low L."/>
            <person name="Lozovsky E."/>
            <person name="Lu J."/>
            <person name="Luo M."/>
            <person name="Machado C.A."/>
            <person name="Makalowski W."/>
            <person name="Marzo M."/>
            <person name="Matsuda M."/>
            <person name="Matzkin L."/>
            <person name="McAllister B."/>
            <person name="McBride C.S."/>
            <person name="McKernan B."/>
            <person name="McKernan K."/>
            <person name="Mendez-Lago M."/>
            <person name="Minx P."/>
            <person name="Mollenhauer M.U."/>
            <person name="Montooth K."/>
            <person name="Mount S.M."/>
            <person name="Mu X."/>
            <person name="Myers E."/>
            <person name="Negre B."/>
            <person name="Newfeld S."/>
            <person name="Nielsen R."/>
            <person name="Noor M.A."/>
            <person name="O'Grady P."/>
            <person name="Pachter L."/>
            <person name="Papaceit M."/>
            <person name="Parisi M.J."/>
            <person name="Parisi M."/>
            <person name="Parts L."/>
            <person name="Pedersen J.S."/>
            <person name="Pesole G."/>
            <person name="Phillippy A.M."/>
            <person name="Ponting C.P."/>
            <person name="Pop M."/>
            <person name="Porcelli D."/>
            <person name="Powell J.R."/>
            <person name="Prohaska S."/>
            <person name="Pruitt K."/>
            <person name="Puig M."/>
            <person name="Quesneville H."/>
            <person name="Ram K.R."/>
            <person name="Rand D."/>
            <person name="Rasmussen M.D."/>
            <person name="Reed L.K."/>
            <person name="Reenan R."/>
            <person name="Reily A."/>
            <person name="Remington K.A."/>
            <person name="Rieger T.T."/>
            <person name="Ritchie M.G."/>
            <person name="Robin C."/>
            <person name="Rogers Y.H."/>
            <person name="Rohde C."/>
            <person name="Rozas J."/>
            <person name="Rubenfield M.J."/>
            <person name="Ruiz A."/>
            <person name="Russo S."/>
            <person name="Salzberg S.L."/>
            <person name="Sanchez-Gracia A."/>
            <person name="Saranga D.J."/>
            <person name="Sato H."/>
            <person name="Schaeffer S.W."/>
            <person name="Schatz M.C."/>
            <person name="Schlenke T."/>
            <person name="Schwartz R."/>
            <person name="Segarra C."/>
            <person name="Singh R.S."/>
            <person name="Sirot L."/>
            <person name="Sirota M."/>
            <person name="Sisneros N.B."/>
            <person name="Smith C.D."/>
            <person name="Smith T.F."/>
            <person name="Spieth J."/>
            <person name="Stage D.E."/>
            <person name="Stark A."/>
            <person name="Stephan W."/>
            <person name="Strausberg R.L."/>
            <person name="Strempel S."/>
            <person name="Sturgill D."/>
            <person name="Sutton G."/>
            <person name="Sutton G.G."/>
            <person name="Tao W."/>
            <person name="Teichmann S."/>
            <person name="Tobari Y.N."/>
            <person name="Tomimura Y."/>
            <person name="Tsolas J.M."/>
            <person name="Valente V.L."/>
            <person name="Venter E."/>
            <person name="Venter J.C."/>
            <person name="Vicario S."/>
            <person name="Vieira F.G."/>
            <person name="Vilella A.J."/>
            <person name="Villasante A."/>
            <person name="Walenz B."/>
            <person name="Wang J."/>
            <person name="Wasserman M."/>
            <person name="Watts T."/>
            <person name="Wilson D."/>
            <person name="Wilson R.K."/>
            <person name="Wing R.A."/>
            <person name="Wolfner M.F."/>
            <person name="Wong A."/>
            <person name="Wong G.K."/>
            <person name="Wu C.I."/>
            <person name="Wu G."/>
            <person name="Yamamoto D."/>
            <person name="Yang H.P."/>
            <person name="Yang S.P."/>
            <person name="Yorke J.A."/>
            <person name="Yoshida K."/>
            <person name="Zdobnov E."/>
            <person name="Zhang P."/>
            <person name="Zhang Y."/>
            <person name="Zimin A.V."/>
            <person name="Baldwin J."/>
            <person name="Abdouelleil A."/>
            <person name="Abdulkadir J."/>
            <person name="Abebe A."/>
            <person name="Abera B."/>
            <person name="Abreu J."/>
            <person name="Acer S.C."/>
            <person name="Aftuck L."/>
            <person name="Alexander A."/>
            <person name="An P."/>
            <person name="Anderson E."/>
            <person name="Anderson S."/>
            <person name="Arachi H."/>
            <person name="Azer M."/>
            <person name="Bachantsang P."/>
            <person name="Barry A."/>
            <person name="Bayul T."/>
            <person name="Berlin A."/>
            <person name="Bessette D."/>
            <person name="Bloom T."/>
            <person name="Blye J."/>
            <person name="Boguslavskiy L."/>
            <person name="Bonnet C."/>
            <person name="Boukhgalter B."/>
            <person name="Bourzgui I."/>
            <person name="Brown A."/>
            <person name="Cahill P."/>
            <person name="Channer S."/>
            <person name="Cheshatsang Y."/>
            <person name="Chuda L."/>
            <person name="Citroen M."/>
            <person name="Collymore A."/>
            <person name="Cooke P."/>
            <person name="Costello M."/>
            <person name="D'Aco K."/>
            <person name="Daza R."/>
            <person name="De Haan G."/>
            <person name="DeGray S."/>
            <person name="DeMaso C."/>
            <person name="Dhargay N."/>
            <person name="Dooley K."/>
            <person name="Dooley E."/>
            <person name="Doricent M."/>
            <person name="Dorje P."/>
            <person name="Dorjee K."/>
            <person name="Dupes A."/>
            <person name="Elong R."/>
            <person name="Falk J."/>
            <person name="Farina A."/>
            <person name="Faro S."/>
            <person name="Ferguson D."/>
            <person name="Fisher S."/>
            <person name="Foley C.D."/>
            <person name="Franke A."/>
            <person name="Friedrich D."/>
            <person name="Gadbois L."/>
            <person name="Gearin G."/>
            <person name="Gearin C.R."/>
            <person name="Giannoukos G."/>
            <person name="Goode T."/>
            <person name="Graham J."/>
            <person name="Grandbois E."/>
            <person name="Grewal S."/>
            <person name="Gyaltsen K."/>
            <person name="Hafez N."/>
            <person name="Hagos B."/>
            <person name="Hall J."/>
            <person name="Henson C."/>
            <person name="Hollinger A."/>
            <person name="Honan T."/>
            <person name="Huard M.D."/>
            <person name="Hughes L."/>
            <person name="Hurhula B."/>
            <person name="Husby M.E."/>
            <person name="Kamat A."/>
            <person name="Kanga B."/>
            <person name="Kashin S."/>
            <person name="Khazanovich D."/>
            <person name="Kisner P."/>
            <person name="Lance K."/>
            <person name="Lara M."/>
            <person name="Lee W."/>
            <person name="Lennon N."/>
            <person name="Letendre F."/>
            <person name="LeVine R."/>
            <person name="Lipovsky A."/>
            <person name="Liu X."/>
            <person name="Liu J."/>
            <person name="Liu S."/>
            <person name="Lokyitsang T."/>
            <person name="Lokyitsang Y."/>
            <person name="Lubonja R."/>
            <person name="Lui A."/>
            <person name="MacDonald P."/>
            <person name="Magnisalis V."/>
            <person name="Maru K."/>
            <person name="Matthews C."/>
            <person name="McCusker W."/>
            <person name="McDonough S."/>
            <person name="Mehta T."/>
            <person name="Meldrim J."/>
            <person name="Meneus L."/>
            <person name="Mihai O."/>
            <person name="Mihalev A."/>
            <person name="Mihova T."/>
            <person name="Mittelman R."/>
            <person name="Mlenga V."/>
            <person name="Montmayeur A."/>
            <person name="Mulrain L."/>
            <person name="Navidi A."/>
            <person name="Naylor J."/>
            <person name="Negash T."/>
            <person name="Nguyen T."/>
            <person name="Nguyen N."/>
            <person name="Nicol R."/>
            <person name="Norbu C."/>
            <person name="Norbu N."/>
            <person name="Novod N."/>
            <person name="O'Neill B."/>
            <person name="Osman S."/>
            <person name="Markiewicz E."/>
            <person name="Oyono O.L."/>
            <person name="Patti C."/>
            <person name="Phunkhang P."/>
            <person name="Pierre F."/>
            <person name="Priest M."/>
            <person name="Raghuraman S."/>
            <person name="Rege F."/>
            <person name="Reyes R."/>
            <person name="Rise C."/>
            <person name="Rogov P."/>
            <person name="Ross K."/>
            <person name="Ryan E."/>
            <person name="Settipalli S."/>
            <person name="Shea T."/>
            <person name="Sherpa N."/>
            <person name="Shi L."/>
            <person name="Shih D."/>
            <person name="Sparrow T."/>
            <person name="Spaulding J."/>
            <person name="Stalker J."/>
            <person name="Stange-Thomann N."/>
            <person name="Stavropoulos S."/>
            <person name="Stone C."/>
            <person name="Strader C."/>
            <person name="Tesfaye S."/>
            <person name="Thomson T."/>
            <person name="Thoulutsang Y."/>
            <person name="Thoulutsang D."/>
            <person name="Topham K."/>
            <person name="Topping I."/>
            <person name="Tsamla T."/>
            <person name="Vassiliev H."/>
            <person name="Vo A."/>
            <person name="Wangchuk T."/>
            <person name="Wangdi T."/>
            <person name="Weiand M."/>
            <person name="Wilkinson J."/>
            <person name="Wilson A."/>
            <person name="Yadav S."/>
            <person name="Young G."/>
            <person name="Yu Q."/>
            <person name="Zembek L."/>
            <person name="Zhong D."/>
            <person name="Zimmer A."/>
            <person name="Zwirko Z."/>
            <person name="Jaffe D.B."/>
            <person name="Alvarez P."/>
            <person name="Brockman W."/>
            <person name="Butler J."/>
            <person name="Chin C."/>
            <person name="Gnerre S."/>
            <person name="Grabherr M."/>
            <person name="Kleber M."/>
            <person name="Mauceli E."/>
            <person name="MacCallum I."/>
        </authorList>
    </citation>
    <scope>NUCLEOTIDE SEQUENCE [LARGE SCALE GENOMIC DNA]</scope>
    <source>
        <strain evidence="29">Tai18E2 / Tucson 14021-0261.01</strain>
    </source>
</reference>
<keyword evidence="6" id="KW-1003">Cell membrane</keyword>
<evidence type="ECO:0000256" key="4">
    <source>
        <dbReference type="ARBA" id="ARBA00004656"/>
    </source>
</evidence>
<dbReference type="PANTHER" id="PTHR11662">
    <property type="entry name" value="SOLUTE CARRIER FAMILY 17"/>
    <property type="match status" value="1"/>
</dbReference>
<evidence type="ECO:0000256" key="18">
    <source>
        <dbReference type="ARBA" id="ARBA00051403"/>
    </source>
</evidence>
<evidence type="ECO:0000259" key="27">
    <source>
        <dbReference type="PROSITE" id="PS50850"/>
    </source>
</evidence>
<evidence type="ECO:0000256" key="21">
    <source>
        <dbReference type="ARBA" id="ARBA00056891"/>
    </source>
</evidence>
<comment type="catalytic activity">
    <reaction evidence="18">
        <text>N-acetyl-L-aspartyl-L-glutamate(out) = N-acetyl-L-aspartyl-L-glutamate(in)</text>
        <dbReference type="Rhea" id="RHEA:72599"/>
        <dbReference type="ChEBI" id="CHEBI:76931"/>
    </reaction>
    <physiologicalReaction direction="left-to-right" evidence="18">
        <dbReference type="Rhea" id="RHEA:72600"/>
    </physiologicalReaction>
</comment>
<evidence type="ECO:0000256" key="5">
    <source>
        <dbReference type="ARBA" id="ARBA00022448"/>
    </source>
</evidence>
<dbReference type="Proteomes" id="UP000002282">
    <property type="component" value="Chromosome 3R"/>
</dbReference>
<dbReference type="PANTHER" id="PTHR11662:SF455">
    <property type="entry name" value="GH23975P"/>
    <property type="match status" value="1"/>
</dbReference>
<feature type="transmembrane region" description="Helical" evidence="26">
    <location>
        <begin position="152"/>
        <end position="172"/>
    </location>
</feature>
<evidence type="ECO:0000256" key="25">
    <source>
        <dbReference type="ARBA" id="ARBA00081925"/>
    </source>
</evidence>
<evidence type="ECO:0000256" key="12">
    <source>
        <dbReference type="ARBA" id="ARBA00023180"/>
    </source>
</evidence>
<feature type="transmembrane region" description="Helical" evidence="26">
    <location>
        <begin position="240"/>
        <end position="264"/>
    </location>
</feature>
<accession>B4PP96</accession>
<feature type="transmembrane region" description="Helical" evidence="26">
    <location>
        <begin position="499"/>
        <end position="518"/>
    </location>
</feature>
<keyword evidence="13" id="KW-0458">Lysosome</keyword>
<dbReference type="GO" id="GO:0030672">
    <property type="term" value="C:synaptic vesicle membrane"/>
    <property type="evidence" value="ECO:0007669"/>
    <property type="project" value="UniProtKB-SubCell"/>
</dbReference>
<keyword evidence="8" id="KW-0769">Symport</keyword>
<feature type="transmembrane region" description="Helical" evidence="26">
    <location>
        <begin position="205"/>
        <end position="228"/>
    </location>
</feature>
<comment type="catalytic activity">
    <reaction evidence="16">
        <text>L-aspartate(out) = L-aspartate(in)</text>
        <dbReference type="Rhea" id="RHEA:66332"/>
        <dbReference type="ChEBI" id="CHEBI:29991"/>
    </reaction>
    <physiologicalReaction direction="left-to-right" evidence="16">
        <dbReference type="Rhea" id="RHEA:66333"/>
    </physiologicalReaction>
</comment>
<keyword evidence="5" id="KW-0813">Transport</keyword>
<evidence type="ECO:0000256" key="1">
    <source>
        <dbReference type="ARBA" id="ARBA00004432"/>
    </source>
</evidence>
<evidence type="ECO:0000256" key="26">
    <source>
        <dbReference type="SAM" id="Phobius"/>
    </source>
</evidence>
<dbReference type="FunFam" id="1.20.1250.20:FF:000003">
    <property type="entry name" value="Solute carrier family 17 member 3"/>
    <property type="match status" value="1"/>
</dbReference>
<evidence type="ECO:0000313" key="28">
    <source>
        <dbReference type="EMBL" id="EDW96135.2"/>
    </source>
</evidence>
<evidence type="ECO:0000256" key="11">
    <source>
        <dbReference type="ARBA" id="ARBA00023136"/>
    </source>
</evidence>
<keyword evidence="29" id="KW-1185">Reference proteome</keyword>
<feature type="transmembrane region" description="Helical" evidence="26">
    <location>
        <begin position="371"/>
        <end position="391"/>
    </location>
</feature>
<keyword evidence="12" id="KW-0325">Glycoprotein</keyword>
<dbReference type="CDD" id="cd17318">
    <property type="entry name" value="MFS_SLC17"/>
    <property type="match status" value="1"/>
</dbReference>
<gene>
    <name evidence="28" type="primary">Dyak\GE25070</name>
    <name evidence="28" type="synonym">dyak_GLEANR_8709</name>
    <name evidence="28" type="synonym">GE25070</name>
    <name evidence="28" type="ORF">Dyak_GE25070</name>
</gene>
<dbReference type="eggNOG" id="KOG2532">
    <property type="taxonomic scope" value="Eukaryota"/>
</dbReference>
<evidence type="ECO:0000256" key="13">
    <source>
        <dbReference type="ARBA" id="ARBA00023228"/>
    </source>
</evidence>
<dbReference type="EMBL" id="CM000160">
    <property type="protein sequence ID" value="EDW96135.2"/>
    <property type="molecule type" value="Genomic_DNA"/>
</dbReference>
<evidence type="ECO:0000256" key="10">
    <source>
        <dbReference type="ARBA" id="ARBA00023018"/>
    </source>
</evidence>
<keyword evidence="10" id="KW-0770">Synapse</keyword>
<comment type="subcellular location">
    <subcellularLocation>
        <location evidence="2">Basolateral cell membrane</location>
        <topology evidence="2">Multi-pass membrane protein</topology>
    </subcellularLocation>
    <subcellularLocation>
        <location evidence="3">Cytoplasmic vesicle</location>
        <location evidence="3">Secretory vesicle membrane</location>
        <topology evidence="3">Multi-pass membrane protein</topology>
    </subcellularLocation>
    <subcellularLocation>
        <location evidence="1">Cytoplasmic vesicle</location>
        <location evidence="1">Secretory vesicle</location>
        <location evidence="1">Synaptic vesicle membrane</location>
    </subcellularLocation>
    <subcellularLocation>
        <location evidence="4">Lysosome membrane</location>
    </subcellularLocation>
</comment>
<dbReference type="FunFam" id="1.20.1250.20:FF:000067">
    <property type="entry name" value="sialin isoform X2"/>
    <property type="match status" value="1"/>
</dbReference>
<dbReference type="KEGG" id="dya:Dyak_GE25070"/>
<dbReference type="Gene3D" id="1.20.1250.20">
    <property type="entry name" value="MFS general substrate transporter like domains"/>
    <property type="match status" value="2"/>
</dbReference>
<comment type="catalytic activity">
    <reaction evidence="19">
        <text>L-glutamate(out) = L-glutamate(in)</text>
        <dbReference type="Rhea" id="RHEA:66336"/>
        <dbReference type="ChEBI" id="CHEBI:29985"/>
    </reaction>
    <physiologicalReaction direction="left-to-right" evidence="19">
        <dbReference type="Rhea" id="RHEA:66337"/>
    </physiologicalReaction>
</comment>
<dbReference type="GO" id="GO:0015293">
    <property type="term" value="F:symporter activity"/>
    <property type="evidence" value="ECO:0007669"/>
    <property type="project" value="UniProtKB-KW"/>
</dbReference>
<sequence length="560" mass="62438">MFQSAASHRRLHTCPPTCKQCCSSNGSSEPRASSSDSSYQKRAFQVSTFIGSRRSAGTMTDLESPKNGKHLEQVHHNNNEITESEPLTWRFWRKQRYIVVLLAFFGFFNVYSLRVNLSVAIVAMTENRTVFDADGNVTYQQDFPWDSKQKGLILSSFFYGYILTQFLGGYIGTKIGGNIVFGTGIGSTAILTLLTPLAASHSLEMFLAVRIIEGFFEGVTFPGIHAVWARWSPPLERSRMASIAFAGNYAGTVVAMPCSGFLATKYGWESVFYVFGTIGVIWYITWLTFVRAGPEQDRFCSKEECEYIQKTIGYVGTKHIKHPWRAIFRSMPFYAIMASHFSENWGFYTLLTQLPSFLRDTLNFDLGKTGILSAVPYLAMGILLAVSGYLADWLQVKGIWTTTQVRRNFNCGAFLAQTVFMMLTAYLLDPTWSVVSLTIAVGLGAFAWSGFAVNHLDIAPQHASVLMGIGNTFATIPGIVSPLLTGYVVTNQTSDEWRIIFFISAGIYLVGCVIYWFYCSGDLQEWAKTPEQKAQEAEEKAQLQLTQTAGFVNSGAELKD</sequence>
<keyword evidence="11 26" id="KW-0472">Membrane</keyword>
<keyword evidence="7 26" id="KW-0812">Transmembrane</keyword>
<evidence type="ECO:0000256" key="9">
    <source>
        <dbReference type="ARBA" id="ARBA00022989"/>
    </source>
</evidence>
<dbReference type="GO" id="GO:0098700">
    <property type="term" value="P:neurotransmitter loading into synaptic vesicle"/>
    <property type="evidence" value="ECO:0007669"/>
    <property type="project" value="EnsemblMetazoa"/>
</dbReference>
<evidence type="ECO:0000313" key="29">
    <source>
        <dbReference type="Proteomes" id="UP000002282"/>
    </source>
</evidence>
<feature type="transmembrane region" description="Helical" evidence="26">
    <location>
        <begin position="331"/>
        <end position="351"/>
    </location>
</feature>
<feature type="transmembrane region" description="Helical" evidence="26">
    <location>
        <begin position="411"/>
        <end position="428"/>
    </location>
</feature>